<dbReference type="AlphaFoldDB" id="A0A6A6Q8J1"/>
<accession>A0A6A6Q8J1</accession>
<keyword evidence="4" id="KW-1185">Reference proteome</keyword>
<protein>
    <submittedName>
        <fullName evidence="3">Uncharacterized protein</fullName>
    </submittedName>
</protein>
<proteinExistence type="predicted"/>
<feature type="region of interest" description="Disordered" evidence="2">
    <location>
        <begin position="208"/>
        <end position="251"/>
    </location>
</feature>
<feature type="compositionally biased region" description="Polar residues" evidence="2">
    <location>
        <begin position="20"/>
        <end position="38"/>
    </location>
</feature>
<dbReference type="Proteomes" id="UP000799750">
    <property type="component" value="Unassembled WGS sequence"/>
</dbReference>
<name>A0A6A6Q8J1_9PEZI</name>
<evidence type="ECO:0000256" key="1">
    <source>
        <dbReference type="SAM" id="Coils"/>
    </source>
</evidence>
<evidence type="ECO:0000313" key="4">
    <source>
        <dbReference type="Proteomes" id="UP000799750"/>
    </source>
</evidence>
<organism evidence="3 4">
    <name type="scientific">Lophium mytilinum</name>
    <dbReference type="NCBI Taxonomy" id="390894"/>
    <lineage>
        <taxon>Eukaryota</taxon>
        <taxon>Fungi</taxon>
        <taxon>Dikarya</taxon>
        <taxon>Ascomycota</taxon>
        <taxon>Pezizomycotina</taxon>
        <taxon>Dothideomycetes</taxon>
        <taxon>Pleosporomycetidae</taxon>
        <taxon>Mytilinidiales</taxon>
        <taxon>Mytilinidiaceae</taxon>
        <taxon>Lophium</taxon>
    </lineage>
</organism>
<reference evidence="3" key="1">
    <citation type="journal article" date="2020" name="Stud. Mycol.">
        <title>101 Dothideomycetes genomes: a test case for predicting lifestyles and emergence of pathogens.</title>
        <authorList>
            <person name="Haridas S."/>
            <person name="Albert R."/>
            <person name="Binder M."/>
            <person name="Bloem J."/>
            <person name="Labutti K."/>
            <person name="Salamov A."/>
            <person name="Andreopoulos B."/>
            <person name="Baker S."/>
            <person name="Barry K."/>
            <person name="Bills G."/>
            <person name="Bluhm B."/>
            <person name="Cannon C."/>
            <person name="Castanera R."/>
            <person name="Culley D."/>
            <person name="Daum C."/>
            <person name="Ezra D."/>
            <person name="Gonzalez J."/>
            <person name="Henrissat B."/>
            <person name="Kuo A."/>
            <person name="Liang C."/>
            <person name="Lipzen A."/>
            <person name="Lutzoni F."/>
            <person name="Magnuson J."/>
            <person name="Mondo S."/>
            <person name="Nolan M."/>
            <person name="Ohm R."/>
            <person name="Pangilinan J."/>
            <person name="Park H.-J."/>
            <person name="Ramirez L."/>
            <person name="Alfaro M."/>
            <person name="Sun H."/>
            <person name="Tritt A."/>
            <person name="Yoshinaga Y."/>
            <person name="Zwiers L.-H."/>
            <person name="Turgeon B."/>
            <person name="Goodwin S."/>
            <person name="Spatafora J."/>
            <person name="Crous P."/>
            <person name="Grigoriev I."/>
        </authorList>
    </citation>
    <scope>NUCLEOTIDE SEQUENCE</scope>
    <source>
        <strain evidence="3">CBS 269.34</strain>
    </source>
</reference>
<keyword evidence="1" id="KW-0175">Coiled coil</keyword>
<gene>
    <name evidence="3" type="ORF">BU16DRAFT_532182</name>
</gene>
<evidence type="ECO:0000256" key="2">
    <source>
        <dbReference type="SAM" id="MobiDB-lite"/>
    </source>
</evidence>
<feature type="region of interest" description="Disordered" evidence="2">
    <location>
        <begin position="1"/>
        <end position="38"/>
    </location>
</feature>
<sequence>MRRDRSALKHAQAEPAKQVEQVNTVEPSHEPVQNASDSTTKLFKNIISRPDLEKSIADRLPHIHDIGLALEERLEWKHGDKVEIEDRLWVASTIRTGLHFDATLPKPILGDTEKLALGKLVERLFRKAAESGVAELRVKQREVSNTTKKMNELAAELKAKQRETGNTSAEINEFRESEASHDPSMNSLGMWLLLIAGLVWLVRKASENSPDTPEASRSALLKFRGSSAPTLDEPGRANTANRDWLRPFNQD</sequence>
<evidence type="ECO:0000313" key="3">
    <source>
        <dbReference type="EMBL" id="KAF2488700.1"/>
    </source>
</evidence>
<dbReference type="EMBL" id="MU004202">
    <property type="protein sequence ID" value="KAF2488700.1"/>
    <property type="molecule type" value="Genomic_DNA"/>
</dbReference>
<feature type="coiled-coil region" evidence="1">
    <location>
        <begin position="136"/>
        <end position="163"/>
    </location>
</feature>